<comment type="caution">
    <text evidence="6">The sequence shown here is derived from an EMBL/GenBank/DDBJ whole genome shotgun (WGS) entry which is preliminary data.</text>
</comment>
<dbReference type="GO" id="GO:0046872">
    <property type="term" value="F:metal ion binding"/>
    <property type="evidence" value="ECO:0007669"/>
    <property type="project" value="UniProtKB-KW"/>
</dbReference>
<dbReference type="RefSeq" id="WP_184101531.1">
    <property type="nucleotide sequence ID" value="NZ_JACHHN010000005.1"/>
</dbReference>
<evidence type="ECO:0000256" key="3">
    <source>
        <dbReference type="ARBA" id="ARBA00022840"/>
    </source>
</evidence>
<comment type="similarity">
    <text evidence="1 5">Belongs to the 5-formyltetrahydrofolate cyclo-ligase family.</text>
</comment>
<dbReference type="InterPro" id="IPR024185">
    <property type="entry name" value="FTHF_cligase-like_sf"/>
</dbReference>
<keyword evidence="5" id="KW-0460">Magnesium</keyword>
<dbReference type="InterPro" id="IPR037171">
    <property type="entry name" value="NagB/RpiA_transferase-like"/>
</dbReference>
<keyword evidence="5" id="KW-0479">Metal-binding</keyword>
<reference evidence="6 7" key="1">
    <citation type="submission" date="2020-08" db="EMBL/GenBank/DDBJ databases">
        <title>Genomic Encyclopedia of Type Strains, Phase IV (KMG-IV): sequencing the most valuable type-strain genomes for metagenomic binning, comparative biology and taxonomic classification.</title>
        <authorList>
            <person name="Goeker M."/>
        </authorList>
    </citation>
    <scope>NUCLEOTIDE SEQUENCE [LARGE SCALE GENOMIC DNA]</scope>
    <source>
        <strain evidence="6 7">DSM 18233</strain>
    </source>
</reference>
<feature type="binding site" evidence="4">
    <location>
        <position position="51"/>
    </location>
    <ligand>
        <name>substrate</name>
    </ligand>
</feature>
<dbReference type="Gene3D" id="3.40.50.10420">
    <property type="entry name" value="NagB/RpiA/CoA transferase-like"/>
    <property type="match status" value="1"/>
</dbReference>
<dbReference type="PANTHER" id="PTHR23407:SF1">
    <property type="entry name" value="5-FORMYLTETRAHYDROFOLATE CYCLO-LIGASE"/>
    <property type="match status" value="1"/>
</dbReference>
<dbReference type="PIRSF" id="PIRSF006806">
    <property type="entry name" value="FTHF_cligase"/>
    <property type="match status" value="1"/>
</dbReference>
<organism evidence="6 7">
    <name type="scientific">Silvimonas terrae</name>
    <dbReference type="NCBI Taxonomy" id="300266"/>
    <lineage>
        <taxon>Bacteria</taxon>
        <taxon>Pseudomonadati</taxon>
        <taxon>Pseudomonadota</taxon>
        <taxon>Betaproteobacteria</taxon>
        <taxon>Neisseriales</taxon>
        <taxon>Chitinibacteraceae</taxon>
        <taxon>Silvimonas</taxon>
    </lineage>
</organism>
<keyword evidence="6" id="KW-0436">Ligase</keyword>
<name>A0A840RHC9_9NEIS</name>
<dbReference type="InterPro" id="IPR002698">
    <property type="entry name" value="FTHF_cligase"/>
</dbReference>
<evidence type="ECO:0000256" key="5">
    <source>
        <dbReference type="RuleBase" id="RU361279"/>
    </source>
</evidence>
<feature type="binding site" evidence="4">
    <location>
        <begin position="133"/>
        <end position="141"/>
    </location>
    <ligand>
        <name>ATP</name>
        <dbReference type="ChEBI" id="CHEBI:30616"/>
    </ligand>
</feature>
<protein>
    <recommendedName>
        <fullName evidence="5">5-formyltetrahydrofolate cyclo-ligase</fullName>
        <ecNumber evidence="5">6.3.3.2</ecNumber>
    </recommendedName>
</protein>
<comment type="catalytic activity">
    <reaction evidence="5">
        <text>(6S)-5-formyl-5,6,7,8-tetrahydrofolate + ATP = (6R)-5,10-methenyltetrahydrofolate + ADP + phosphate</text>
        <dbReference type="Rhea" id="RHEA:10488"/>
        <dbReference type="ChEBI" id="CHEBI:30616"/>
        <dbReference type="ChEBI" id="CHEBI:43474"/>
        <dbReference type="ChEBI" id="CHEBI:57455"/>
        <dbReference type="ChEBI" id="CHEBI:57457"/>
        <dbReference type="ChEBI" id="CHEBI:456216"/>
        <dbReference type="EC" id="6.3.3.2"/>
    </reaction>
</comment>
<dbReference type="Pfam" id="PF01812">
    <property type="entry name" value="5-FTHF_cyc-lig"/>
    <property type="match status" value="1"/>
</dbReference>
<dbReference type="GO" id="GO:0005524">
    <property type="term" value="F:ATP binding"/>
    <property type="evidence" value="ECO:0007669"/>
    <property type="project" value="UniProtKB-KW"/>
</dbReference>
<comment type="cofactor">
    <cofactor evidence="5">
        <name>Mg(2+)</name>
        <dbReference type="ChEBI" id="CHEBI:18420"/>
    </cofactor>
</comment>
<evidence type="ECO:0000313" key="6">
    <source>
        <dbReference type="EMBL" id="MBB5191984.1"/>
    </source>
</evidence>
<dbReference type="EMBL" id="JACHHN010000005">
    <property type="protein sequence ID" value="MBB5191984.1"/>
    <property type="molecule type" value="Genomic_DNA"/>
</dbReference>
<keyword evidence="7" id="KW-1185">Reference proteome</keyword>
<keyword evidence="2 4" id="KW-0547">Nucleotide-binding</keyword>
<accession>A0A840RHC9</accession>
<feature type="binding site" evidence="4">
    <location>
        <begin position="5"/>
        <end position="9"/>
    </location>
    <ligand>
        <name>ATP</name>
        <dbReference type="ChEBI" id="CHEBI:30616"/>
    </ligand>
</feature>
<dbReference type="EC" id="6.3.3.2" evidence="5"/>
<dbReference type="NCBIfam" id="TIGR02727">
    <property type="entry name" value="MTHFS_bact"/>
    <property type="match status" value="1"/>
</dbReference>
<evidence type="ECO:0000256" key="4">
    <source>
        <dbReference type="PIRSR" id="PIRSR006806-1"/>
    </source>
</evidence>
<dbReference type="GO" id="GO:0030272">
    <property type="term" value="F:5-formyltetrahydrofolate cyclo-ligase activity"/>
    <property type="evidence" value="ECO:0007669"/>
    <property type="project" value="UniProtKB-EC"/>
</dbReference>
<dbReference type="Proteomes" id="UP000543030">
    <property type="component" value="Unassembled WGS sequence"/>
</dbReference>
<sequence>MDQEKTALRQTLRQRRSALALSFRREASLSIMQRATTARLLRRGQRVAVYVSMASEISTWPLILKALQAGCQVFLPVVPRHGRQMHFVRYDHTSRWQRDHYGIPYPVHEQTCRPQDLDVAFVPLLGFDAQLARLGQGGGYYDTTFRFRRLRQKWRKPRLVGLAYDCQQVDRLPVATWDLRLDEIITEARLVRPQIAG</sequence>
<dbReference type="SUPFAM" id="SSF100950">
    <property type="entry name" value="NagB/RpiA/CoA transferase-like"/>
    <property type="match status" value="1"/>
</dbReference>
<evidence type="ECO:0000256" key="2">
    <source>
        <dbReference type="ARBA" id="ARBA00022741"/>
    </source>
</evidence>
<gene>
    <name evidence="6" type="ORF">HNQ50_002721</name>
</gene>
<feature type="binding site" evidence="4">
    <location>
        <position position="56"/>
    </location>
    <ligand>
        <name>substrate</name>
    </ligand>
</feature>
<keyword evidence="3 4" id="KW-0067">ATP-binding</keyword>
<dbReference type="AlphaFoldDB" id="A0A840RHC9"/>
<dbReference type="GO" id="GO:0009396">
    <property type="term" value="P:folic acid-containing compound biosynthetic process"/>
    <property type="evidence" value="ECO:0007669"/>
    <property type="project" value="TreeGrafter"/>
</dbReference>
<evidence type="ECO:0000313" key="7">
    <source>
        <dbReference type="Proteomes" id="UP000543030"/>
    </source>
</evidence>
<evidence type="ECO:0000256" key="1">
    <source>
        <dbReference type="ARBA" id="ARBA00010638"/>
    </source>
</evidence>
<proteinExistence type="inferred from homology"/>
<dbReference type="PANTHER" id="PTHR23407">
    <property type="entry name" value="ATPASE INHIBITOR/5-FORMYLTETRAHYDROFOLATE CYCLO-LIGASE"/>
    <property type="match status" value="1"/>
</dbReference>
<dbReference type="GO" id="GO:0035999">
    <property type="term" value="P:tetrahydrofolate interconversion"/>
    <property type="evidence" value="ECO:0007669"/>
    <property type="project" value="TreeGrafter"/>
</dbReference>